<evidence type="ECO:0000256" key="7">
    <source>
        <dbReference type="SAM" id="Phobius"/>
    </source>
</evidence>
<dbReference type="GO" id="GO:0005436">
    <property type="term" value="F:sodium:phosphate symporter activity"/>
    <property type="evidence" value="ECO:0007669"/>
    <property type="project" value="InterPro"/>
</dbReference>
<dbReference type="NCBIfam" id="NF037997">
    <property type="entry name" value="Na_Pi_symport"/>
    <property type="match status" value="1"/>
</dbReference>
<feature type="transmembrane region" description="Helical" evidence="7">
    <location>
        <begin position="207"/>
        <end position="228"/>
    </location>
</feature>
<keyword evidence="4 7" id="KW-1133">Transmembrane helix</keyword>
<dbReference type="NCBIfam" id="TIGR00704">
    <property type="entry name" value="NaPi_cotrn_rel"/>
    <property type="match status" value="1"/>
</dbReference>
<keyword evidence="2" id="KW-1003">Cell membrane</keyword>
<accession>A0A0V8QC30</accession>
<feature type="transmembrane region" description="Helical" evidence="7">
    <location>
        <begin position="173"/>
        <end position="200"/>
    </location>
</feature>
<dbReference type="Pfam" id="PF02690">
    <property type="entry name" value="Na_Pi_cotrans"/>
    <property type="match status" value="2"/>
</dbReference>
<dbReference type="PANTHER" id="PTHR10010:SF46">
    <property type="entry name" value="SODIUM-DEPENDENT PHOSPHATE TRANSPORT PROTEIN 2B"/>
    <property type="match status" value="1"/>
</dbReference>
<proteinExistence type="predicted"/>
<dbReference type="AlphaFoldDB" id="A0A0V8QC30"/>
<gene>
    <name evidence="9" type="ORF">ASU35_14050</name>
</gene>
<evidence type="ECO:0000256" key="2">
    <source>
        <dbReference type="ARBA" id="ARBA00022475"/>
    </source>
</evidence>
<keyword evidence="3 7" id="KW-0812">Transmembrane</keyword>
<dbReference type="OrthoDB" id="9763003at2"/>
<dbReference type="GO" id="GO:0005886">
    <property type="term" value="C:plasma membrane"/>
    <property type="evidence" value="ECO:0007669"/>
    <property type="project" value="UniProtKB-SubCell"/>
</dbReference>
<dbReference type="GO" id="GO:0044341">
    <property type="term" value="P:sodium-dependent phosphate transport"/>
    <property type="evidence" value="ECO:0007669"/>
    <property type="project" value="InterPro"/>
</dbReference>
<evidence type="ECO:0000256" key="1">
    <source>
        <dbReference type="ARBA" id="ARBA00004651"/>
    </source>
</evidence>
<dbReference type="STRING" id="290052.ASU35_14050"/>
<evidence type="ECO:0000256" key="6">
    <source>
        <dbReference type="SAM" id="Coils"/>
    </source>
</evidence>
<dbReference type="InterPro" id="IPR004633">
    <property type="entry name" value="NaPi_cotrn-rel/YqeW-like"/>
</dbReference>
<dbReference type="Proteomes" id="UP000054874">
    <property type="component" value="Unassembled WGS sequence"/>
</dbReference>
<feature type="transmembrane region" description="Helical" evidence="7">
    <location>
        <begin position="240"/>
        <end position="261"/>
    </location>
</feature>
<dbReference type="InterPro" id="IPR038078">
    <property type="entry name" value="PhoU-like_sf"/>
</dbReference>
<feature type="transmembrane region" description="Helical" evidence="7">
    <location>
        <begin position="78"/>
        <end position="97"/>
    </location>
</feature>
<dbReference type="Pfam" id="PF01895">
    <property type="entry name" value="PhoU"/>
    <property type="match status" value="2"/>
</dbReference>
<keyword evidence="10" id="KW-1185">Reference proteome</keyword>
<feature type="domain" description="PhoU" evidence="8">
    <location>
        <begin position="356"/>
        <end position="442"/>
    </location>
</feature>
<comment type="subcellular location">
    <subcellularLocation>
        <location evidence="1">Cell membrane</location>
        <topology evidence="1">Multi-pass membrane protein</topology>
    </subcellularLocation>
</comment>
<dbReference type="RefSeq" id="WP_058353604.1">
    <property type="nucleotide sequence ID" value="NZ_CABMMD010000184.1"/>
</dbReference>
<feature type="transmembrane region" description="Helical" evidence="7">
    <location>
        <begin position="103"/>
        <end position="123"/>
    </location>
</feature>
<feature type="coiled-coil region" evidence="6">
    <location>
        <begin position="483"/>
        <end position="510"/>
    </location>
</feature>
<comment type="caution">
    <text evidence="9">The sequence shown here is derived from an EMBL/GenBank/DDBJ whole genome shotgun (WGS) entry which is preliminary data.</text>
</comment>
<dbReference type="InterPro" id="IPR026022">
    <property type="entry name" value="PhoU_dom"/>
</dbReference>
<evidence type="ECO:0000313" key="10">
    <source>
        <dbReference type="Proteomes" id="UP000054874"/>
    </source>
</evidence>
<feature type="domain" description="PhoU" evidence="8">
    <location>
        <begin position="461"/>
        <end position="543"/>
    </location>
</feature>
<evidence type="ECO:0000256" key="4">
    <source>
        <dbReference type="ARBA" id="ARBA00022989"/>
    </source>
</evidence>
<name>A0A0V8QC30_9FIRM</name>
<evidence type="ECO:0000256" key="5">
    <source>
        <dbReference type="ARBA" id="ARBA00023136"/>
    </source>
</evidence>
<dbReference type="EMBL" id="LNAM01000184">
    <property type="protein sequence ID" value="KSV58155.1"/>
    <property type="molecule type" value="Genomic_DNA"/>
</dbReference>
<reference evidence="9 10" key="1">
    <citation type="submission" date="2015-11" db="EMBL/GenBank/DDBJ databases">
        <title>Butyribacter intestini gen. nov., sp. nov., a butyric acid-producing bacterium of the family Lachnospiraceae isolated from the human faeces.</title>
        <authorList>
            <person name="Zou Y."/>
            <person name="Xue W."/>
            <person name="Luo G."/>
            <person name="Lv M."/>
        </authorList>
    </citation>
    <scope>NUCLEOTIDE SEQUENCE [LARGE SCALE GENOMIC DNA]</scope>
    <source>
        <strain evidence="9 10">ACET-33324</strain>
    </source>
</reference>
<dbReference type="InterPro" id="IPR003841">
    <property type="entry name" value="Na/Pi_transpt"/>
</dbReference>
<protein>
    <submittedName>
        <fullName evidence="9">Na/Pi cotransporter</fullName>
    </submittedName>
</protein>
<feature type="transmembrane region" description="Helical" evidence="7">
    <location>
        <begin position="135"/>
        <end position="153"/>
    </location>
</feature>
<keyword evidence="6" id="KW-0175">Coiled coil</keyword>
<evidence type="ECO:0000313" key="9">
    <source>
        <dbReference type="EMBL" id="KSV58155.1"/>
    </source>
</evidence>
<feature type="transmembrane region" description="Helical" evidence="7">
    <location>
        <begin position="50"/>
        <end position="71"/>
    </location>
</feature>
<keyword evidence="5 7" id="KW-0472">Membrane</keyword>
<evidence type="ECO:0000256" key="3">
    <source>
        <dbReference type="ARBA" id="ARBA00022692"/>
    </source>
</evidence>
<evidence type="ECO:0000259" key="8">
    <source>
        <dbReference type="Pfam" id="PF01895"/>
    </source>
</evidence>
<dbReference type="SUPFAM" id="SSF109755">
    <property type="entry name" value="PhoU-like"/>
    <property type="match status" value="1"/>
</dbReference>
<sequence>MSAEIVLGLLGGLGLFLYGMQMMSDGLEKVAGAKMRSVLAACTRNKFVGLIVGTLVTAVIQSSSATTVLVVSFVNARLMNLSQAVGIILGANIGTTITGQLLALNLTAVAPIFVVAGVCMIMFSKKPSVRKSAEVVLGFGILFIGMDMMSGAMEGLKSMPAVVDTLSSLKNPVMGILVGFIITAVLQSSSATIGIVMVLASQELIGLPIAFYIILGCNIGSCVTALLASLNGKKDARRAALVHLIVNIVGAIVNALMLWFFMDEIIEILNFFTRNVPNIAVNGVNDKLAKDVANANTFLKMFQVFLVFPFTGWIVKLSELLVPGDDEKVDRQHLKYIGEHTVYSPAAAVPQAIREIIRMGKIAFENLDMAMEALFNMDIDKAEKVYENEHFINYMNEAITKYLVQVNQLSLPMGDRKMLGALFHVVSDIERIGDHAENLADFTKTMVEDDITFSEAGEKELREMFTLTQELLGYSLEMFGEKSEEHLKEILELEDKIDTMEKQLQRNHVKRLTKDECSPESGMIFSDLVSNLERVADHGTNIAFSILEESEDENELEQAALADKEEL</sequence>
<organism evidence="9 10">
    <name type="scientific">Acetivibrio ethanolgignens</name>
    <dbReference type="NCBI Taxonomy" id="290052"/>
    <lineage>
        <taxon>Bacteria</taxon>
        <taxon>Bacillati</taxon>
        <taxon>Bacillota</taxon>
        <taxon>Clostridia</taxon>
        <taxon>Eubacteriales</taxon>
        <taxon>Oscillospiraceae</taxon>
        <taxon>Acetivibrio</taxon>
    </lineage>
</organism>
<dbReference type="Gene3D" id="1.20.58.220">
    <property type="entry name" value="Phosphate transport system protein phou homolog 2, domain 2"/>
    <property type="match status" value="1"/>
</dbReference>
<dbReference type="PANTHER" id="PTHR10010">
    <property type="entry name" value="SOLUTE CARRIER FAMILY 34 SODIUM PHOSPHATE , MEMBER 2-RELATED"/>
    <property type="match status" value="1"/>
</dbReference>